<protein>
    <submittedName>
        <fullName evidence="1">Uncharacterized protein</fullName>
    </submittedName>
</protein>
<proteinExistence type="predicted"/>
<organism evidence="1 2">
    <name type="scientific">Rangifer tarandus platyrhynchus</name>
    <name type="common">Svalbard reindeer</name>
    <dbReference type="NCBI Taxonomy" id="3082113"/>
    <lineage>
        <taxon>Eukaryota</taxon>
        <taxon>Metazoa</taxon>
        <taxon>Chordata</taxon>
        <taxon>Craniata</taxon>
        <taxon>Vertebrata</taxon>
        <taxon>Euteleostomi</taxon>
        <taxon>Mammalia</taxon>
        <taxon>Eutheria</taxon>
        <taxon>Laurasiatheria</taxon>
        <taxon>Artiodactyla</taxon>
        <taxon>Ruminantia</taxon>
        <taxon>Pecora</taxon>
        <taxon>Cervidae</taxon>
        <taxon>Odocoileinae</taxon>
        <taxon>Rangifer</taxon>
    </lineage>
</organism>
<sequence>MSTKQDLCSGQSGENQFPASEFSDSRRRKRSGIEHMGRLCRPFYFIGFSYAHIMKLLGLFKPSAGTSVSREETCTKAIRRLYYRYNGIFFIFRLVFCAGTDIFFLGTKPEVYLIS</sequence>
<name>A0AC59YN26_RANTA</name>
<accession>A0AC59YN26</accession>
<dbReference type="EMBL" id="OX596103">
    <property type="protein sequence ID" value="CAM9847395.1"/>
    <property type="molecule type" value="Genomic_DNA"/>
</dbReference>
<evidence type="ECO:0000313" key="2">
    <source>
        <dbReference type="Proteomes" id="UP001162501"/>
    </source>
</evidence>
<gene>
    <name evidence="1" type="ORF">MRATA1EN22A_LOCUS8296</name>
</gene>
<evidence type="ECO:0000313" key="1">
    <source>
        <dbReference type="EMBL" id="CAM9847395.1"/>
    </source>
</evidence>
<reference evidence="1" key="1">
    <citation type="submission" date="2023-05" db="EMBL/GenBank/DDBJ databases">
        <authorList>
            <consortium name="ELIXIR-Norway"/>
        </authorList>
    </citation>
    <scope>NUCLEOTIDE SEQUENCE</scope>
</reference>
<reference evidence="1" key="2">
    <citation type="submission" date="2025-03" db="EMBL/GenBank/DDBJ databases">
        <authorList>
            <consortium name="ELIXIR-Norway"/>
            <consortium name="Elixir Norway"/>
        </authorList>
    </citation>
    <scope>NUCLEOTIDE SEQUENCE</scope>
</reference>
<dbReference type="Proteomes" id="UP001162501">
    <property type="component" value="Chromosome 19"/>
</dbReference>